<organism evidence="8 9">
    <name type="scientific">Novosphingobium colocasiae</name>
    <dbReference type="NCBI Taxonomy" id="1256513"/>
    <lineage>
        <taxon>Bacteria</taxon>
        <taxon>Pseudomonadati</taxon>
        <taxon>Pseudomonadota</taxon>
        <taxon>Alphaproteobacteria</taxon>
        <taxon>Sphingomonadales</taxon>
        <taxon>Sphingomonadaceae</taxon>
        <taxon>Novosphingobium</taxon>
    </lineage>
</organism>
<evidence type="ECO:0000256" key="4">
    <source>
        <dbReference type="ARBA" id="ARBA00022989"/>
    </source>
</evidence>
<dbReference type="InterPro" id="IPR037185">
    <property type="entry name" value="EmrE-like"/>
</dbReference>
<dbReference type="InterPro" id="IPR051258">
    <property type="entry name" value="Diverse_Substrate_Transporter"/>
</dbReference>
<dbReference type="Pfam" id="PF00892">
    <property type="entry name" value="EamA"/>
    <property type="match status" value="2"/>
</dbReference>
<dbReference type="RefSeq" id="WP_189619462.1">
    <property type="nucleotide sequence ID" value="NZ_BMZA01000001.1"/>
</dbReference>
<dbReference type="Proteomes" id="UP000648075">
    <property type="component" value="Unassembled WGS sequence"/>
</dbReference>
<dbReference type="PANTHER" id="PTHR42920:SF11">
    <property type="entry name" value="INNER MEMBRANE PROTEIN YTFF"/>
    <property type="match status" value="1"/>
</dbReference>
<feature type="transmembrane region" description="Helical" evidence="6">
    <location>
        <begin position="126"/>
        <end position="144"/>
    </location>
</feature>
<feature type="transmembrane region" description="Helical" evidence="6">
    <location>
        <begin position="37"/>
        <end position="57"/>
    </location>
</feature>
<gene>
    <name evidence="8" type="ORF">GCM10011614_04650</name>
</gene>
<keyword evidence="9" id="KW-1185">Reference proteome</keyword>
<keyword evidence="4 6" id="KW-1133">Transmembrane helix</keyword>
<sequence length="318" mass="34124">MPPRKSHARAYLMLGVVMVFWAGNSIVGRAMRDDVGPFTLSFMRWFIACLVLLPLAARKAWAERAIIRAGWLWIAILGALGVVLFNALLYNGLRYTTATNALLLQASIPAMVLAVDRVLEGTRAPALQVAAVLLSTLGVVTIVLRGDLAAIAGLPIGRGDAMILIAALAWALYIVFLRRKPAVSPAVFLLLTFSLGVLTMAPPALLETLEGRNHGWSLRDLGGFVYVGIFPSVVAFYVFNAATEQLGPARAGQGITLMPLFGALLSTWLLGEHLERFHWIGMAMILGGIVLAALVVRRRTEPQNAGGAGAAPPLEDRP</sequence>
<comment type="subcellular location">
    <subcellularLocation>
        <location evidence="1">Cell membrane</location>
        <topology evidence="1">Multi-pass membrane protein</topology>
    </subcellularLocation>
</comment>
<feature type="transmembrane region" description="Helical" evidence="6">
    <location>
        <begin position="156"/>
        <end position="176"/>
    </location>
</feature>
<feature type="transmembrane region" description="Helical" evidence="6">
    <location>
        <begin position="69"/>
        <end position="90"/>
    </location>
</feature>
<evidence type="ECO:0000256" key="2">
    <source>
        <dbReference type="ARBA" id="ARBA00022475"/>
    </source>
</evidence>
<feature type="transmembrane region" description="Helical" evidence="6">
    <location>
        <begin position="251"/>
        <end position="271"/>
    </location>
</feature>
<feature type="domain" description="EamA" evidence="7">
    <location>
        <begin position="10"/>
        <end position="143"/>
    </location>
</feature>
<dbReference type="GO" id="GO:0005886">
    <property type="term" value="C:plasma membrane"/>
    <property type="evidence" value="ECO:0007669"/>
    <property type="project" value="UniProtKB-SubCell"/>
</dbReference>
<feature type="transmembrane region" description="Helical" evidence="6">
    <location>
        <begin position="183"/>
        <end position="201"/>
    </location>
</feature>
<name>A0A918UDR5_9SPHN</name>
<proteinExistence type="predicted"/>
<dbReference type="EMBL" id="BMZA01000001">
    <property type="protein sequence ID" value="GGY92874.1"/>
    <property type="molecule type" value="Genomic_DNA"/>
</dbReference>
<evidence type="ECO:0000256" key="5">
    <source>
        <dbReference type="ARBA" id="ARBA00023136"/>
    </source>
</evidence>
<evidence type="ECO:0000256" key="1">
    <source>
        <dbReference type="ARBA" id="ARBA00004651"/>
    </source>
</evidence>
<evidence type="ECO:0000256" key="3">
    <source>
        <dbReference type="ARBA" id="ARBA00022692"/>
    </source>
</evidence>
<dbReference type="InterPro" id="IPR000620">
    <property type="entry name" value="EamA_dom"/>
</dbReference>
<keyword evidence="2" id="KW-1003">Cell membrane</keyword>
<evidence type="ECO:0000259" key="7">
    <source>
        <dbReference type="Pfam" id="PF00892"/>
    </source>
</evidence>
<protein>
    <submittedName>
        <fullName evidence="8">Multidrug DMT transporter permease</fullName>
    </submittedName>
</protein>
<reference evidence="8" key="1">
    <citation type="journal article" date="2014" name="Int. J. Syst. Evol. Microbiol.">
        <title>Complete genome sequence of Corynebacterium casei LMG S-19264T (=DSM 44701T), isolated from a smear-ripened cheese.</title>
        <authorList>
            <consortium name="US DOE Joint Genome Institute (JGI-PGF)"/>
            <person name="Walter F."/>
            <person name="Albersmeier A."/>
            <person name="Kalinowski J."/>
            <person name="Ruckert C."/>
        </authorList>
    </citation>
    <scope>NUCLEOTIDE SEQUENCE</scope>
    <source>
        <strain evidence="8">KCTC 32255</strain>
    </source>
</reference>
<evidence type="ECO:0000256" key="6">
    <source>
        <dbReference type="SAM" id="Phobius"/>
    </source>
</evidence>
<dbReference type="AlphaFoldDB" id="A0A918UDR5"/>
<evidence type="ECO:0000313" key="8">
    <source>
        <dbReference type="EMBL" id="GGY92874.1"/>
    </source>
</evidence>
<keyword evidence="5 6" id="KW-0472">Membrane</keyword>
<comment type="caution">
    <text evidence="8">The sequence shown here is derived from an EMBL/GenBank/DDBJ whole genome shotgun (WGS) entry which is preliminary data.</text>
</comment>
<dbReference type="PANTHER" id="PTHR42920">
    <property type="entry name" value="OS03G0707200 PROTEIN-RELATED"/>
    <property type="match status" value="1"/>
</dbReference>
<feature type="transmembrane region" description="Helical" evidence="6">
    <location>
        <begin position="221"/>
        <end position="239"/>
    </location>
</feature>
<reference evidence="8" key="2">
    <citation type="submission" date="2020-09" db="EMBL/GenBank/DDBJ databases">
        <authorList>
            <person name="Sun Q."/>
            <person name="Kim S."/>
        </authorList>
    </citation>
    <scope>NUCLEOTIDE SEQUENCE</scope>
    <source>
        <strain evidence="8">KCTC 32255</strain>
    </source>
</reference>
<keyword evidence="3 6" id="KW-0812">Transmembrane</keyword>
<feature type="transmembrane region" description="Helical" evidence="6">
    <location>
        <begin position="12"/>
        <end position="31"/>
    </location>
</feature>
<feature type="domain" description="EamA" evidence="7">
    <location>
        <begin position="158"/>
        <end position="292"/>
    </location>
</feature>
<evidence type="ECO:0000313" key="9">
    <source>
        <dbReference type="Proteomes" id="UP000648075"/>
    </source>
</evidence>
<feature type="transmembrane region" description="Helical" evidence="6">
    <location>
        <begin position="277"/>
        <end position="296"/>
    </location>
</feature>
<dbReference type="SUPFAM" id="SSF103481">
    <property type="entry name" value="Multidrug resistance efflux transporter EmrE"/>
    <property type="match status" value="2"/>
</dbReference>
<accession>A0A918UDR5</accession>